<dbReference type="GO" id="GO:0016020">
    <property type="term" value="C:membrane"/>
    <property type="evidence" value="ECO:0007669"/>
    <property type="project" value="UniProtKB-SubCell"/>
</dbReference>
<dbReference type="SUPFAM" id="SSF53448">
    <property type="entry name" value="Nucleotide-diphospho-sugar transferases"/>
    <property type="match status" value="1"/>
</dbReference>
<evidence type="ECO:0000313" key="15">
    <source>
        <dbReference type="EMBL" id="GFO37473.1"/>
    </source>
</evidence>
<dbReference type="Pfam" id="PF02709">
    <property type="entry name" value="Glyco_transf_7C"/>
    <property type="match status" value="1"/>
</dbReference>
<feature type="domain" description="Galactosyltransferase N-terminal" evidence="14">
    <location>
        <begin position="152"/>
        <end position="284"/>
    </location>
</feature>
<keyword evidence="5 11" id="KW-0808">Transferase</keyword>
<evidence type="ECO:0000313" key="16">
    <source>
        <dbReference type="Proteomes" id="UP000735302"/>
    </source>
</evidence>
<feature type="region of interest" description="Disordered" evidence="12">
    <location>
        <begin position="56"/>
        <end position="147"/>
    </location>
</feature>
<comment type="caution">
    <text evidence="15">The sequence shown here is derived from an EMBL/GenBank/DDBJ whole genome shotgun (WGS) entry which is preliminary data.</text>
</comment>
<proteinExistence type="inferred from homology"/>
<evidence type="ECO:0000256" key="1">
    <source>
        <dbReference type="ARBA" id="ARBA00004606"/>
    </source>
</evidence>
<evidence type="ECO:0000256" key="3">
    <source>
        <dbReference type="ARBA" id="ARBA00005735"/>
    </source>
</evidence>
<evidence type="ECO:0000256" key="7">
    <source>
        <dbReference type="ARBA" id="ARBA00022968"/>
    </source>
</evidence>
<evidence type="ECO:0000256" key="11">
    <source>
        <dbReference type="RuleBase" id="RU368121"/>
    </source>
</evidence>
<keyword evidence="6 11" id="KW-0812">Transmembrane</keyword>
<name>A0AAV4D017_9GAST</name>
<keyword evidence="4 11" id="KW-0328">Glycosyltransferase</keyword>
<dbReference type="CDD" id="cd00899">
    <property type="entry name" value="b4GalT"/>
    <property type="match status" value="1"/>
</dbReference>
<dbReference type="GO" id="GO:0005975">
    <property type="term" value="P:carbohydrate metabolic process"/>
    <property type="evidence" value="ECO:0007669"/>
    <property type="project" value="InterPro"/>
</dbReference>
<keyword evidence="16" id="KW-1185">Reference proteome</keyword>
<comment type="subcellular location">
    <subcellularLocation>
        <location evidence="1">Membrane</location>
        <topology evidence="1">Single-pass type II membrane protein</topology>
    </subcellularLocation>
</comment>
<evidence type="ECO:0000256" key="10">
    <source>
        <dbReference type="ARBA" id="ARBA00023180"/>
    </source>
</evidence>
<evidence type="ECO:0000256" key="9">
    <source>
        <dbReference type="ARBA" id="ARBA00023136"/>
    </source>
</evidence>
<feature type="transmembrane region" description="Helical" evidence="11">
    <location>
        <begin position="21"/>
        <end position="41"/>
    </location>
</feature>
<dbReference type="GO" id="GO:0008378">
    <property type="term" value="F:galactosyltransferase activity"/>
    <property type="evidence" value="ECO:0007669"/>
    <property type="project" value="TreeGrafter"/>
</dbReference>
<feature type="compositionally biased region" description="Basic and acidic residues" evidence="12">
    <location>
        <begin position="123"/>
        <end position="146"/>
    </location>
</feature>
<comment type="pathway">
    <text evidence="2 11">Protein modification; protein glycosylation.</text>
</comment>
<evidence type="ECO:0000256" key="5">
    <source>
        <dbReference type="ARBA" id="ARBA00022679"/>
    </source>
</evidence>
<dbReference type="EC" id="2.4.1.-" evidence="11"/>
<evidence type="ECO:0000259" key="13">
    <source>
        <dbReference type="Pfam" id="PF02709"/>
    </source>
</evidence>
<dbReference type="PANTHER" id="PTHR19300">
    <property type="entry name" value="BETA-1,4-GALACTOSYLTRANSFERASE"/>
    <property type="match status" value="1"/>
</dbReference>
<dbReference type="GO" id="GO:0005794">
    <property type="term" value="C:Golgi apparatus"/>
    <property type="evidence" value="ECO:0007669"/>
    <property type="project" value="TreeGrafter"/>
</dbReference>
<evidence type="ECO:0000256" key="8">
    <source>
        <dbReference type="ARBA" id="ARBA00022989"/>
    </source>
</evidence>
<evidence type="ECO:0000256" key="12">
    <source>
        <dbReference type="SAM" id="MobiDB-lite"/>
    </source>
</evidence>
<dbReference type="EMBL" id="BLXT01007237">
    <property type="protein sequence ID" value="GFO37473.1"/>
    <property type="molecule type" value="Genomic_DNA"/>
</dbReference>
<comment type="function">
    <text evidence="11">Catalyses the transfer of galactose onto proteins or lipids.</text>
</comment>
<keyword evidence="8 11" id="KW-1133">Transmembrane helix</keyword>
<gene>
    <name evidence="15" type="ORF">PoB_006397800</name>
</gene>
<evidence type="ECO:0000256" key="6">
    <source>
        <dbReference type="ARBA" id="ARBA00022692"/>
    </source>
</evidence>
<organism evidence="15 16">
    <name type="scientific">Plakobranchus ocellatus</name>
    <dbReference type="NCBI Taxonomy" id="259542"/>
    <lineage>
        <taxon>Eukaryota</taxon>
        <taxon>Metazoa</taxon>
        <taxon>Spiralia</taxon>
        <taxon>Lophotrochozoa</taxon>
        <taxon>Mollusca</taxon>
        <taxon>Gastropoda</taxon>
        <taxon>Heterobranchia</taxon>
        <taxon>Euthyneura</taxon>
        <taxon>Panpulmonata</taxon>
        <taxon>Sacoglossa</taxon>
        <taxon>Placobranchoidea</taxon>
        <taxon>Plakobranchidae</taxon>
        <taxon>Plakobranchus</taxon>
    </lineage>
</organism>
<evidence type="ECO:0000259" key="14">
    <source>
        <dbReference type="Pfam" id="PF13733"/>
    </source>
</evidence>
<reference evidence="15 16" key="1">
    <citation type="journal article" date="2021" name="Elife">
        <title>Chloroplast acquisition without the gene transfer in kleptoplastic sea slugs, Plakobranchus ocellatus.</title>
        <authorList>
            <person name="Maeda T."/>
            <person name="Takahashi S."/>
            <person name="Yoshida T."/>
            <person name="Shimamura S."/>
            <person name="Takaki Y."/>
            <person name="Nagai Y."/>
            <person name="Toyoda A."/>
            <person name="Suzuki Y."/>
            <person name="Arimoto A."/>
            <person name="Ishii H."/>
            <person name="Satoh N."/>
            <person name="Nishiyama T."/>
            <person name="Hasebe M."/>
            <person name="Maruyama T."/>
            <person name="Minagawa J."/>
            <person name="Obokata J."/>
            <person name="Shigenobu S."/>
        </authorList>
    </citation>
    <scope>NUCLEOTIDE SEQUENCE [LARGE SCALE GENOMIC DNA]</scope>
</reference>
<keyword evidence="9 11" id="KW-0472">Membrane</keyword>
<dbReference type="PRINTS" id="PR02050">
    <property type="entry name" value="B14GALTRFASE"/>
</dbReference>
<dbReference type="InterPro" id="IPR003859">
    <property type="entry name" value="Galactosyl_T"/>
</dbReference>
<sequence>MRRRRIQALSLCRPCNFCGSCRTEVIAALCLIALAANYLIFIQFKTFKPWEYKAVASDGSETPQSNRVKNDSRIRDKVKNKDKVLKERNSTDNEAPVENNFPKQEVPVGRNVTENETPIAKGQVDKDMKDEEGGQEDSKETTEHPANKTVLCPEKPAELVGFVNTNLTDVSLSTVEAKYPAIQKGGNYQPNDCQAREKLALILPCRNRTAHLNILLNNLLKILIKQKLDFTVFVIDQEFPTTFNRGMLFNVGYLEALKRDDYDCFIFHDVDMIPTNDFCLYKCTHNPRHFLSGVSKWHYGLPYKGYFGGVVAFTREQYQKINGDSNLYFGWGGEDDDLRARILNKGYSMLRYPKFIGRYDTMSHKRDSGNQANPARFTLVSKAKERQDEEGLNTTIYKVTEVVEAKLYTKIKVFINMTQVIQGAPVSVRNVVRVLLEDAKAFDAQMRMMGLRFQSSKQKDG</sequence>
<dbReference type="InterPro" id="IPR027995">
    <property type="entry name" value="Galactosyl_T_N"/>
</dbReference>
<dbReference type="Pfam" id="PF13733">
    <property type="entry name" value="Glyco_transf_7N"/>
    <property type="match status" value="1"/>
</dbReference>
<keyword evidence="10 11" id="KW-0325">Glycoprotein</keyword>
<feature type="domain" description="Galactosyltransferase C-terminal" evidence="13">
    <location>
        <begin position="288"/>
        <end position="365"/>
    </location>
</feature>
<dbReference type="Proteomes" id="UP000735302">
    <property type="component" value="Unassembled WGS sequence"/>
</dbReference>
<evidence type="ECO:0000256" key="2">
    <source>
        <dbReference type="ARBA" id="ARBA00004922"/>
    </source>
</evidence>
<feature type="compositionally biased region" description="Basic and acidic residues" evidence="12">
    <location>
        <begin position="68"/>
        <end position="91"/>
    </location>
</feature>
<dbReference type="PANTHER" id="PTHR19300:SF57">
    <property type="entry name" value="BETA-1,4-N-ACETYLGALACTOSAMINYLTRANSFERASE"/>
    <property type="match status" value="1"/>
</dbReference>
<dbReference type="AlphaFoldDB" id="A0AAV4D017"/>
<comment type="similarity">
    <text evidence="3 11">Belongs to the glycosyltransferase 7 family.</text>
</comment>
<evidence type="ECO:0000256" key="4">
    <source>
        <dbReference type="ARBA" id="ARBA00022676"/>
    </source>
</evidence>
<keyword evidence="7 11" id="KW-0735">Signal-anchor</keyword>
<protein>
    <recommendedName>
        <fullName evidence="11">Beta-1,4-galactosyltransferase</fullName>
        <ecNumber evidence="11">2.4.1.-</ecNumber>
    </recommendedName>
</protein>
<dbReference type="InterPro" id="IPR029044">
    <property type="entry name" value="Nucleotide-diphossugar_trans"/>
</dbReference>
<dbReference type="InterPro" id="IPR027791">
    <property type="entry name" value="Galactosyl_T_C"/>
</dbReference>
<dbReference type="Gene3D" id="3.90.550.10">
    <property type="entry name" value="Spore Coat Polysaccharide Biosynthesis Protein SpsA, Chain A"/>
    <property type="match status" value="1"/>
</dbReference>
<accession>A0AAV4D017</accession>